<dbReference type="EMBL" id="JAQLXO010000009">
    <property type="protein sequence ID" value="MDB7982447.1"/>
    <property type="molecule type" value="Genomic_DNA"/>
</dbReference>
<protein>
    <submittedName>
        <fullName evidence="6">Glycoside hydrolase family 1 protein</fullName>
    </submittedName>
</protein>
<evidence type="ECO:0000256" key="1">
    <source>
        <dbReference type="ARBA" id="ARBA00010838"/>
    </source>
</evidence>
<comment type="caution">
    <text evidence="6">The sequence shown here is derived from an EMBL/GenBank/DDBJ whole genome shotgun (WGS) entry which is preliminary data.</text>
</comment>
<dbReference type="InterPro" id="IPR017853">
    <property type="entry name" value="GH"/>
</dbReference>
<dbReference type="PANTHER" id="PTHR10353">
    <property type="entry name" value="GLYCOSYL HYDROLASE"/>
    <property type="match status" value="1"/>
</dbReference>
<evidence type="ECO:0000256" key="5">
    <source>
        <dbReference type="RuleBase" id="RU003690"/>
    </source>
</evidence>
<proteinExistence type="inferred from homology"/>
<dbReference type="AlphaFoldDB" id="A0AAW6CRR4"/>
<dbReference type="InterPro" id="IPR001360">
    <property type="entry name" value="Glyco_hydro_1"/>
</dbReference>
<evidence type="ECO:0000256" key="4">
    <source>
        <dbReference type="PROSITE-ProRule" id="PRU10055"/>
    </source>
</evidence>
<dbReference type="PROSITE" id="PS00572">
    <property type="entry name" value="GLYCOSYL_HYDROL_F1_1"/>
    <property type="match status" value="1"/>
</dbReference>
<keyword evidence="2 6" id="KW-0378">Hydrolase</keyword>
<evidence type="ECO:0000313" key="7">
    <source>
        <dbReference type="Proteomes" id="UP001212981"/>
    </source>
</evidence>
<dbReference type="PRINTS" id="PR00131">
    <property type="entry name" value="GLHYDRLASE1"/>
</dbReference>
<comment type="similarity">
    <text evidence="1 5">Belongs to the glycosyl hydrolase 1 family.</text>
</comment>
<dbReference type="PANTHER" id="PTHR10353:SF122">
    <property type="entry name" value="6-PHOSPHO-BETA-GLUCOSIDASE ASCB-RELATED"/>
    <property type="match status" value="1"/>
</dbReference>
<dbReference type="InterPro" id="IPR018120">
    <property type="entry name" value="Glyco_hydro_1_AS"/>
</dbReference>
<name>A0AAW6CRR4_9FIRM</name>
<evidence type="ECO:0000256" key="3">
    <source>
        <dbReference type="ARBA" id="ARBA00023295"/>
    </source>
</evidence>
<organism evidence="6 7">
    <name type="scientific">Faecalicoccus pleomorphus</name>
    <dbReference type="NCBI Taxonomy" id="1323"/>
    <lineage>
        <taxon>Bacteria</taxon>
        <taxon>Bacillati</taxon>
        <taxon>Bacillota</taxon>
        <taxon>Erysipelotrichia</taxon>
        <taxon>Erysipelotrichales</taxon>
        <taxon>Erysipelotrichaceae</taxon>
        <taxon>Faecalicoccus</taxon>
    </lineage>
</organism>
<dbReference type="Gene3D" id="3.20.20.80">
    <property type="entry name" value="Glycosidases"/>
    <property type="match status" value="1"/>
</dbReference>
<gene>
    <name evidence="6" type="ORF">PND82_06425</name>
</gene>
<dbReference type="RefSeq" id="WP_272002145.1">
    <property type="nucleotide sequence ID" value="NZ_JAQLXO010000009.1"/>
</dbReference>
<dbReference type="FunFam" id="3.20.20.80:FF:000004">
    <property type="entry name" value="Beta-glucosidase 6-phospho-beta-glucosidase"/>
    <property type="match status" value="1"/>
</dbReference>
<sequence>MKNKFPDTFLFGGAISSIQAEGGYRKGGKGFSNADLRKRGINSVDDYDLNHLEENNIIDYPFRHGVNFYQNYREYIYQLHQLGLQCFRMSLSWSRIFPNGDDSEPNEYGLQFYDKVLDELKKFDIEPFITLSHFEIPLNLIKKYGGWRNRKVIELYVKYCKTVFERYKGKVRYWITFNELNNAVSFPFWAIGLDVRDSNHQLQDLYQAIHHIFVANAKSIAVLHEIDKKAQIGSMTSVSTIYPYSCKPNEVFEAFRLRRLKYFFIDVQAKGKYPYQMNRYFEENNIHLSIDEDDMEIINKNTVDFISCSYYQSSVYKEGELITSDTGGFQSKIKNPFLKATQWGWQIDPVGLRFVLNELYERYHLPIFISENGIGMVEKLTEDFTVIDDYRIEYIQRHLESIYEAICDGVEVFGYTYWSPFDIVAASTGSMDKRYGFIYVDLDDEGKGSGNLYHKKSFDWYSKVIQSRGANFLADK</sequence>
<dbReference type="GO" id="GO:0008422">
    <property type="term" value="F:beta-glucosidase activity"/>
    <property type="evidence" value="ECO:0007669"/>
    <property type="project" value="TreeGrafter"/>
</dbReference>
<evidence type="ECO:0000313" key="6">
    <source>
        <dbReference type="EMBL" id="MDB7982447.1"/>
    </source>
</evidence>
<keyword evidence="3" id="KW-0326">Glycosidase</keyword>
<dbReference type="GO" id="GO:0005829">
    <property type="term" value="C:cytosol"/>
    <property type="evidence" value="ECO:0007669"/>
    <property type="project" value="TreeGrafter"/>
</dbReference>
<accession>A0AAW6CRR4</accession>
<feature type="active site" description="Nucleophile" evidence="4">
    <location>
        <position position="371"/>
    </location>
</feature>
<dbReference type="SUPFAM" id="SSF51445">
    <property type="entry name" value="(Trans)glycosidases"/>
    <property type="match status" value="1"/>
</dbReference>
<dbReference type="GO" id="GO:0016052">
    <property type="term" value="P:carbohydrate catabolic process"/>
    <property type="evidence" value="ECO:0007669"/>
    <property type="project" value="TreeGrafter"/>
</dbReference>
<dbReference type="Proteomes" id="UP001212981">
    <property type="component" value="Unassembled WGS sequence"/>
</dbReference>
<evidence type="ECO:0000256" key="2">
    <source>
        <dbReference type="ARBA" id="ARBA00022801"/>
    </source>
</evidence>
<dbReference type="Pfam" id="PF00232">
    <property type="entry name" value="Glyco_hydro_1"/>
    <property type="match status" value="1"/>
</dbReference>
<reference evidence="6" key="1">
    <citation type="submission" date="2023-01" db="EMBL/GenBank/DDBJ databases">
        <title>Human gut microbiome strain richness.</title>
        <authorList>
            <person name="Chen-Liaw A."/>
        </authorList>
    </citation>
    <scope>NUCLEOTIDE SEQUENCE</scope>
    <source>
        <strain evidence="6">D8_m1001271B151109d0_201107</strain>
    </source>
</reference>